<dbReference type="SUPFAM" id="SSF52540">
    <property type="entry name" value="P-loop containing nucleoside triphosphate hydrolases"/>
    <property type="match status" value="3"/>
</dbReference>
<evidence type="ECO:0000259" key="5">
    <source>
        <dbReference type="PROSITE" id="PS50901"/>
    </source>
</evidence>
<dbReference type="InterPro" id="IPR002543">
    <property type="entry name" value="FtsK_dom"/>
</dbReference>
<feature type="compositionally biased region" description="Low complexity" evidence="4">
    <location>
        <begin position="162"/>
        <end position="172"/>
    </location>
</feature>
<gene>
    <name evidence="6" type="ORF">FDA38_19615</name>
</gene>
<dbReference type="SMART" id="SM00382">
    <property type="entry name" value="AAA"/>
    <property type="match status" value="3"/>
</dbReference>
<keyword evidence="2 3" id="KW-0067">ATP-binding</keyword>
<evidence type="ECO:0000313" key="6">
    <source>
        <dbReference type="EMBL" id="TKK77380.1"/>
    </source>
</evidence>
<dbReference type="CDD" id="cd01127">
    <property type="entry name" value="TrwB_TraG_TraD_VirD4"/>
    <property type="match status" value="1"/>
</dbReference>
<dbReference type="InterPro" id="IPR027417">
    <property type="entry name" value="P-loop_NTPase"/>
</dbReference>
<organism evidence="6 7">
    <name type="scientific">Kribbella jiaozuonensis</name>
    <dbReference type="NCBI Taxonomy" id="2575441"/>
    <lineage>
        <taxon>Bacteria</taxon>
        <taxon>Bacillati</taxon>
        <taxon>Actinomycetota</taxon>
        <taxon>Actinomycetes</taxon>
        <taxon>Propionibacteriales</taxon>
        <taxon>Kribbellaceae</taxon>
        <taxon>Kribbella</taxon>
    </lineage>
</organism>
<dbReference type="RefSeq" id="WP_137255556.1">
    <property type="nucleotide sequence ID" value="NZ_JBHSPQ010000002.1"/>
</dbReference>
<feature type="binding site" evidence="3">
    <location>
        <begin position="683"/>
        <end position="690"/>
    </location>
    <ligand>
        <name>ATP</name>
        <dbReference type="ChEBI" id="CHEBI:30616"/>
    </ligand>
</feature>
<dbReference type="Proteomes" id="UP000305836">
    <property type="component" value="Unassembled WGS sequence"/>
</dbReference>
<evidence type="ECO:0000256" key="1">
    <source>
        <dbReference type="ARBA" id="ARBA00022741"/>
    </source>
</evidence>
<comment type="caution">
    <text evidence="6">The sequence shown here is derived from an EMBL/GenBank/DDBJ whole genome shotgun (WGS) entry which is preliminary data.</text>
</comment>
<evidence type="ECO:0000256" key="3">
    <source>
        <dbReference type="PROSITE-ProRule" id="PRU00289"/>
    </source>
</evidence>
<dbReference type="InterPro" id="IPR003593">
    <property type="entry name" value="AAA+_ATPase"/>
</dbReference>
<feature type="domain" description="FtsK" evidence="5">
    <location>
        <begin position="1007"/>
        <end position="1198"/>
    </location>
</feature>
<dbReference type="PROSITE" id="PS50901">
    <property type="entry name" value="FTSK"/>
    <property type="match status" value="2"/>
</dbReference>
<reference evidence="6 7" key="1">
    <citation type="submission" date="2019-04" db="EMBL/GenBank/DDBJ databases">
        <title>Kribbella sp. NEAU-THZ 27 nov., a novel actinomycete isolated from soil.</title>
        <authorList>
            <person name="Duan L."/>
        </authorList>
    </citation>
    <scope>NUCLEOTIDE SEQUENCE [LARGE SCALE GENOMIC DNA]</scope>
    <source>
        <strain evidence="7">NEAU-THZ27</strain>
    </source>
</reference>
<feature type="region of interest" description="Disordered" evidence="4">
    <location>
        <begin position="897"/>
        <end position="917"/>
    </location>
</feature>
<keyword evidence="1 3" id="KW-0547">Nucleotide-binding</keyword>
<dbReference type="Gene3D" id="3.40.50.300">
    <property type="entry name" value="P-loop containing nucleotide triphosphate hydrolases"/>
    <property type="match status" value="4"/>
</dbReference>
<protein>
    <recommendedName>
        <fullName evidence="5">FtsK domain-containing protein</fullName>
    </recommendedName>
</protein>
<keyword evidence="7" id="KW-1185">Reference proteome</keyword>
<dbReference type="PANTHER" id="PTHR22683">
    <property type="entry name" value="SPORULATION PROTEIN RELATED"/>
    <property type="match status" value="1"/>
</dbReference>
<accession>A0A4U3LNZ4</accession>
<feature type="region of interest" description="Disordered" evidence="4">
    <location>
        <begin position="156"/>
        <end position="201"/>
    </location>
</feature>
<dbReference type="PANTHER" id="PTHR22683:SF1">
    <property type="entry name" value="TYPE VII SECRETION SYSTEM PROTEIN ESSC"/>
    <property type="match status" value="1"/>
</dbReference>
<dbReference type="GO" id="GO:0003677">
    <property type="term" value="F:DNA binding"/>
    <property type="evidence" value="ECO:0007669"/>
    <property type="project" value="InterPro"/>
</dbReference>
<evidence type="ECO:0000256" key="2">
    <source>
        <dbReference type="ARBA" id="ARBA00022840"/>
    </source>
</evidence>
<sequence length="1499" mass="161132">MELNLTTVESRSGARADKIVRVPRGLSVAGFADGLGKPGTTLFLGRKRLDPSVPLSRSGVREGRVIGVGGPVDVPDLLQGAPEGHAPVVVELHAVSGPQAGRVWRVGPGSHEIGSDPQCAIRLEGDGVPARGLWVTVGASGEAYWHRTADVGGEVLSRRIGPPADDAATAATRSRDEELEAEPEPQRAVDPGTVPVGQLSEWPPDEDLVVGPVLLRCSGELEPMAAIRVADDGFTLDYNRPPRLAPHLDEEKLRLPPPPAPPSNRPFPWPVVLMPLVLGLVMVALFNSYYFLVFTLVSPMMMGMNFFSSRKTNRVDHIIARQLYFARKAALDEEIAVAVARERVIRNLTAPDPVRIAQLATRPGSRLWERRRHDPDYLLLRVGTADQASLKELDDQGREENHRTIRWTIPDAPIAVPLRGHGVLGIAGPASTVRGLARWLTVQAAVLHSPQSLRIVVLADVDTAEDWDWVRWLPQLRPDKAPAAVLIANDEATTAARIGELVSQVQGRHRRMEASSERQPMLENEIMVIADGSRRLRDVPGFVQVLNEGPAVGVYAVCLDRDERLLPQECSGVVLAEDETLVVRRPGIPDQKNVRADLVSAEWCEQIARSLAPVRDVSPDHDAGLPKMVKLLDELDLEPPVPDDIVTRWRRRPASTSFVLGSDFDGKFTVDLVADGPHGLIAGTTGSGKSELLQTMVASLAVANRPDELTFVLVDYKGGSAFKECAGLPHTLGMVTDLDAHLVERVLESLEAELRRRERILAAADAKDLPDYQAKRAANPELARLPRLLLVIDEFAAMVREIPDFVPGLIGIAQRGRSLGIHLILATQRPAGVVTGDIRANTNLRIALRVTDQAESQDVVDVNEAASISPGIPGRALIRRGPRLADLFQTAWVGAERTDGQEEPAGPADPAGMTVTDLPWTELGKAVDRDAEPEPEADQPAAPAPTDLQALVQALRAAAAELPDFAVQPQPWKPALGAQILLDELPDTSATPMFAPYALEDIPALQQQRVAGLDFETFGHLYVIGAPRSGRTQTLRTMAGSAAKYLSVADLHIYGIDAAGGGLTPLEKLPHCGAIVSRHDMERMTRLLRKLNQELSERQELAGKHHAAGLNELRKALPKGERPAHVLVLIDGWDALSASLDDSDHNHLQQDVMRLLREGAGLGIHVIATSERSLLGGRLASHNDHKLLLRQADRTDYQGVGLRTKIPSNVAPGRGWHVLTGTETQVAVLAVGGGAEQVEAITSIAAEAAKRDAKVAAARRPFRIAELPSAIEFAEAYERVAAADRRPQWGLIGIGGDEVGAVGVDLAGVGSSYVVLGSPGSGRSNALSCLAVSLLAGGSSLVVMTPRESPLRMLARHPHVTLMDQADPSEDVLRGALDQLPAGPKVVMIDDADLVMTSAADKLLKDIVVSGRDQGLALVFAATTDGFQSGMSGWASAARRARSGLLLEARSFSDGELIGVRLGANITRSTPRQGRAWTTGPASQPVAVQVPLTVLKLQQ</sequence>
<feature type="binding site" evidence="3">
    <location>
        <begin position="1025"/>
        <end position="1032"/>
    </location>
    <ligand>
        <name>ATP</name>
        <dbReference type="ChEBI" id="CHEBI:30616"/>
    </ligand>
</feature>
<evidence type="ECO:0000256" key="4">
    <source>
        <dbReference type="SAM" id="MobiDB-lite"/>
    </source>
</evidence>
<proteinExistence type="predicted"/>
<evidence type="ECO:0000313" key="7">
    <source>
        <dbReference type="Proteomes" id="UP000305836"/>
    </source>
</evidence>
<dbReference type="InterPro" id="IPR050206">
    <property type="entry name" value="FtsK/SpoIIIE/SftA"/>
</dbReference>
<dbReference type="GO" id="GO:0005524">
    <property type="term" value="F:ATP binding"/>
    <property type="evidence" value="ECO:0007669"/>
    <property type="project" value="UniProtKB-UniRule"/>
</dbReference>
<name>A0A4U3LNZ4_9ACTN</name>
<dbReference type="EMBL" id="SZPZ01000003">
    <property type="protein sequence ID" value="TKK77380.1"/>
    <property type="molecule type" value="Genomic_DNA"/>
</dbReference>
<dbReference type="Pfam" id="PF01580">
    <property type="entry name" value="FtsK_SpoIIIE"/>
    <property type="match status" value="2"/>
</dbReference>
<feature type="domain" description="FtsK" evidence="5">
    <location>
        <begin position="665"/>
        <end position="857"/>
    </location>
</feature>
<dbReference type="OrthoDB" id="9807790at2"/>